<dbReference type="OrthoDB" id="9798454at2"/>
<dbReference type="InterPro" id="IPR029039">
    <property type="entry name" value="Flavoprotein-like_sf"/>
</dbReference>
<accession>A0A1S8GQ84</accession>
<organism evidence="6 7">
    <name type="scientific">Bombella intestini</name>
    <dbReference type="NCBI Taxonomy" id="1539051"/>
    <lineage>
        <taxon>Bacteria</taxon>
        <taxon>Pseudomonadati</taxon>
        <taxon>Pseudomonadota</taxon>
        <taxon>Alphaproteobacteria</taxon>
        <taxon>Acetobacterales</taxon>
        <taxon>Acetobacteraceae</taxon>
        <taxon>Bombella</taxon>
    </lineage>
</organism>
<reference evidence="6 7" key="1">
    <citation type="journal article" date="2016" name="PLoS ONE">
        <title>Whole-Genome Sequence Analysis of Bombella intestini LMG 28161T, a Novel Acetic Acid Bacterium Isolated from the Crop of a Red-Tailed Bumble Bee, Bombus lapidarius.</title>
        <authorList>
            <person name="Li L."/>
            <person name="Illeghems K."/>
            <person name="Van Kerrebroeck S."/>
            <person name="Borremans W."/>
            <person name="Cleenwerck I."/>
            <person name="Smagghe G."/>
            <person name="De Vuyst L."/>
            <person name="Vandamme P."/>
        </authorList>
    </citation>
    <scope>NUCLEOTIDE SEQUENCE [LARGE SCALE GENOMIC DNA]</scope>
    <source>
        <strain evidence="6 7">R-52487</strain>
    </source>
</reference>
<evidence type="ECO:0000259" key="5">
    <source>
        <dbReference type="Pfam" id="PF02525"/>
    </source>
</evidence>
<gene>
    <name evidence="6" type="ORF">AL01_03815</name>
</gene>
<feature type="domain" description="Flavodoxin-like fold" evidence="5">
    <location>
        <begin position="25"/>
        <end position="190"/>
    </location>
</feature>
<dbReference type="Gene3D" id="3.40.50.360">
    <property type="match status" value="1"/>
</dbReference>
<sequence>MAHIHLINGAKAFAHSAGKLNQTLQNLAATCLHDHGLSVSQTVIDEGYDVEDEIKAFQKAETVIYQFPGWWMGTPWPLKKYMDNVFTQAHGVFYSNDGRSRHDPSKHYGDGGLLQGKRFMVSTTWNAPLEAFEDKDQFFGGGGIDAVLFPFYRAHAFLGMQKLPTFLATDVMKNPNVEAIKAAYRRHIEQVIITP</sequence>
<evidence type="ECO:0000313" key="6">
    <source>
        <dbReference type="EMBL" id="OOL18877.1"/>
    </source>
</evidence>
<dbReference type="Proteomes" id="UP000200980">
    <property type="component" value="Unassembled WGS sequence"/>
</dbReference>
<proteinExistence type="inferred from homology"/>
<keyword evidence="3" id="KW-0274">FAD</keyword>
<evidence type="ECO:0000256" key="3">
    <source>
        <dbReference type="ARBA" id="ARBA00022827"/>
    </source>
</evidence>
<dbReference type="InterPro" id="IPR003680">
    <property type="entry name" value="Flavodoxin_fold"/>
</dbReference>
<evidence type="ECO:0000313" key="7">
    <source>
        <dbReference type="Proteomes" id="UP000200980"/>
    </source>
</evidence>
<comment type="caution">
    <text evidence="6">The sequence shown here is derived from an EMBL/GenBank/DDBJ whole genome shotgun (WGS) entry which is preliminary data.</text>
</comment>
<evidence type="ECO:0000256" key="2">
    <source>
        <dbReference type="ARBA" id="ARBA00022630"/>
    </source>
</evidence>
<dbReference type="PANTHER" id="PTHR46305:SF3">
    <property type="entry name" value="NADPH:QUINONE OXIDOREDUCTASE MDAB"/>
    <property type="match status" value="1"/>
</dbReference>
<dbReference type="InterPro" id="IPR052397">
    <property type="entry name" value="NADPH-QR_MdaB"/>
</dbReference>
<keyword evidence="7" id="KW-1185">Reference proteome</keyword>
<evidence type="ECO:0000256" key="1">
    <source>
        <dbReference type="ARBA" id="ARBA00001974"/>
    </source>
</evidence>
<dbReference type="RefSeq" id="WP_077396075.1">
    <property type="nucleotide sequence ID" value="NZ_JATM01000002.1"/>
</dbReference>
<dbReference type="STRING" id="1539051.AL01_03815"/>
<comment type="similarity">
    <text evidence="4">Belongs to the oxidoreductase MdaB family.</text>
</comment>
<dbReference type="PANTHER" id="PTHR46305">
    <property type="match status" value="1"/>
</dbReference>
<comment type="cofactor">
    <cofactor evidence="1">
        <name>FAD</name>
        <dbReference type="ChEBI" id="CHEBI:57692"/>
    </cofactor>
</comment>
<protein>
    <submittedName>
        <fullName evidence="6">NADPH quinone reductase MdaB</fullName>
    </submittedName>
</protein>
<dbReference type="SUPFAM" id="SSF52218">
    <property type="entry name" value="Flavoproteins"/>
    <property type="match status" value="1"/>
</dbReference>
<evidence type="ECO:0000256" key="4">
    <source>
        <dbReference type="ARBA" id="ARBA00037981"/>
    </source>
</evidence>
<name>A0A1S8GQ84_9PROT</name>
<keyword evidence="2" id="KW-0285">Flavoprotein</keyword>
<dbReference type="AlphaFoldDB" id="A0A1S8GQ84"/>
<dbReference type="EMBL" id="JATM01000002">
    <property type="protein sequence ID" value="OOL18877.1"/>
    <property type="molecule type" value="Genomic_DNA"/>
</dbReference>
<dbReference type="Pfam" id="PF02525">
    <property type="entry name" value="Flavodoxin_2"/>
    <property type="match status" value="1"/>
</dbReference>